<protein>
    <submittedName>
        <fullName evidence="5">IS21-like element helper ATPase IstB</fullName>
    </submittedName>
</protein>
<gene>
    <name evidence="5" type="primary">istB</name>
    <name evidence="5" type="ORF">NX722_10005</name>
</gene>
<comment type="similarity">
    <text evidence="1">Belongs to the IS21/IS1162 putative ATP-binding protein family.</text>
</comment>
<dbReference type="PIRSF" id="PIRSF003073">
    <property type="entry name" value="DNAC_TnpB_IstB"/>
    <property type="match status" value="1"/>
</dbReference>
<comment type="caution">
    <text evidence="5">The sequence shown here is derived from an EMBL/GenBank/DDBJ whole genome shotgun (WGS) entry which is preliminary data.</text>
</comment>
<accession>A0ABT3MUA4</accession>
<evidence type="ECO:0000256" key="1">
    <source>
        <dbReference type="ARBA" id="ARBA00008059"/>
    </source>
</evidence>
<dbReference type="Proteomes" id="UP001209854">
    <property type="component" value="Unassembled WGS sequence"/>
</dbReference>
<proteinExistence type="inferred from homology"/>
<dbReference type="SUPFAM" id="SSF52540">
    <property type="entry name" value="P-loop containing nucleoside triphosphate hydrolases"/>
    <property type="match status" value="1"/>
</dbReference>
<keyword evidence="2" id="KW-0547">Nucleotide-binding</keyword>
<dbReference type="EMBL" id="JAPFCC010000001">
    <property type="protein sequence ID" value="MCW7552966.1"/>
    <property type="molecule type" value="Genomic_DNA"/>
</dbReference>
<feature type="domain" description="AAA+ ATPase" evidence="4">
    <location>
        <begin position="98"/>
        <end position="231"/>
    </location>
</feature>
<dbReference type="InterPro" id="IPR002611">
    <property type="entry name" value="IstB_ATP-bd"/>
</dbReference>
<keyword evidence="6" id="KW-1185">Reference proteome</keyword>
<evidence type="ECO:0000313" key="5">
    <source>
        <dbReference type="EMBL" id="MCW7552966.1"/>
    </source>
</evidence>
<dbReference type="InterPro" id="IPR028350">
    <property type="entry name" value="DNAC/IstB-like"/>
</dbReference>
<dbReference type="InterPro" id="IPR047661">
    <property type="entry name" value="IstB"/>
</dbReference>
<dbReference type="PANTHER" id="PTHR30050">
    <property type="entry name" value="CHROMOSOMAL REPLICATION INITIATOR PROTEIN DNAA"/>
    <property type="match status" value="1"/>
</dbReference>
<keyword evidence="3" id="KW-0067">ATP-binding</keyword>
<dbReference type="CDD" id="cd00009">
    <property type="entry name" value="AAA"/>
    <property type="match status" value="1"/>
</dbReference>
<name>A0ABT3MUA4_9GAMM</name>
<dbReference type="RefSeq" id="WP_262567860.1">
    <property type="nucleotide sequence ID" value="NZ_JAPFCC010000001.1"/>
</dbReference>
<dbReference type="SMART" id="SM00382">
    <property type="entry name" value="AAA"/>
    <property type="match status" value="1"/>
</dbReference>
<dbReference type="InterPro" id="IPR003593">
    <property type="entry name" value="AAA+_ATPase"/>
</dbReference>
<sequence length="251" mass="28942">MLMNPTMEKLQALKLTGMLEALDEQLKSLDIEQMSFDERLGLMIDREVIARDNRRLKTRLKKARLRHDACMEDIDYRHPRGLRRDQMQQLLSSHWIREHQNVIITGPTGVGKTWLACAMAQKACRDGYTVQYLRLPRLLQDLNLARADGRYVKLMAALAKTDLLLLDDWGLSPLTESQRRDLLEIVEDRHNVKSTLVTSQMPVDHWHELIGDPTLADAILDRLIHNAHRVPLKGDSLRKKQSKLAKSELTS</sequence>
<evidence type="ECO:0000256" key="3">
    <source>
        <dbReference type="ARBA" id="ARBA00022840"/>
    </source>
</evidence>
<evidence type="ECO:0000259" key="4">
    <source>
        <dbReference type="SMART" id="SM00382"/>
    </source>
</evidence>
<organism evidence="5 6">
    <name type="scientific">Endozoicomonas gorgoniicola</name>
    <dbReference type="NCBI Taxonomy" id="1234144"/>
    <lineage>
        <taxon>Bacteria</taxon>
        <taxon>Pseudomonadati</taxon>
        <taxon>Pseudomonadota</taxon>
        <taxon>Gammaproteobacteria</taxon>
        <taxon>Oceanospirillales</taxon>
        <taxon>Endozoicomonadaceae</taxon>
        <taxon>Endozoicomonas</taxon>
    </lineage>
</organism>
<dbReference type="NCBIfam" id="NF038214">
    <property type="entry name" value="IS21_help_AAA"/>
    <property type="match status" value="1"/>
</dbReference>
<evidence type="ECO:0000256" key="2">
    <source>
        <dbReference type="ARBA" id="ARBA00022741"/>
    </source>
</evidence>
<reference evidence="5 6" key="1">
    <citation type="submission" date="2022-10" db="EMBL/GenBank/DDBJ databases">
        <title>High-quality genome sequences of two octocoral-associated bacteria, Endozoicomonas euniceicola EF212 and Endozoicomonas gorgoniicola PS125.</title>
        <authorList>
            <person name="Chiou Y.-J."/>
            <person name="Chen Y.-H."/>
        </authorList>
    </citation>
    <scope>NUCLEOTIDE SEQUENCE [LARGE SCALE GENOMIC DNA]</scope>
    <source>
        <strain evidence="5 6">PS125</strain>
    </source>
</reference>
<dbReference type="Pfam" id="PF01695">
    <property type="entry name" value="IstB_IS21"/>
    <property type="match status" value="1"/>
</dbReference>
<dbReference type="PANTHER" id="PTHR30050:SF4">
    <property type="entry name" value="ATP-BINDING PROTEIN RV3427C IN INSERTION SEQUENCE-RELATED"/>
    <property type="match status" value="1"/>
</dbReference>
<evidence type="ECO:0000313" key="6">
    <source>
        <dbReference type="Proteomes" id="UP001209854"/>
    </source>
</evidence>
<dbReference type="Gene3D" id="3.40.50.300">
    <property type="entry name" value="P-loop containing nucleotide triphosphate hydrolases"/>
    <property type="match status" value="1"/>
</dbReference>
<dbReference type="InterPro" id="IPR027417">
    <property type="entry name" value="P-loop_NTPase"/>
</dbReference>